<evidence type="ECO:0000313" key="3">
    <source>
        <dbReference type="Proteomes" id="UP000317998"/>
    </source>
</evidence>
<keyword evidence="1" id="KW-0812">Transmembrane</keyword>
<proteinExistence type="predicted"/>
<keyword evidence="1" id="KW-0472">Membrane</keyword>
<dbReference type="OrthoDB" id="5126448at2"/>
<dbReference type="RefSeq" id="WP_141879876.1">
    <property type="nucleotide sequence ID" value="NZ_VFOM01000001.1"/>
</dbReference>
<gene>
    <name evidence="2" type="ORF">FB562_0716</name>
</gene>
<dbReference type="EMBL" id="VFOM01000001">
    <property type="protein sequence ID" value="TQL47650.1"/>
    <property type="molecule type" value="Genomic_DNA"/>
</dbReference>
<keyword evidence="3" id="KW-1185">Reference proteome</keyword>
<evidence type="ECO:0000256" key="1">
    <source>
        <dbReference type="SAM" id="Phobius"/>
    </source>
</evidence>
<dbReference type="AlphaFoldDB" id="A0A542YHS3"/>
<dbReference type="Proteomes" id="UP000317998">
    <property type="component" value="Unassembled WGS sequence"/>
</dbReference>
<reference evidence="2 3" key="1">
    <citation type="submission" date="2019-06" db="EMBL/GenBank/DDBJ databases">
        <title>Sequencing the genomes of 1000 actinobacteria strains.</title>
        <authorList>
            <person name="Klenk H.-P."/>
        </authorList>
    </citation>
    <scope>NUCLEOTIDE SEQUENCE [LARGE SCALE GENOMIC DNA]</scope>
    <source>
        <strain evidence="2 3">DSM 26477</strain>
    </source>
</reference>
<accession>A0A542YHS3</accession>
<feature type="transmembrane region" description="Helical" evidence="1">
    <location>
        <begin position="17"/>
        <end position="40"/>
    </location>
</feature>
<comment type="caution">
    <text evidence="2">The sequence shown here is derived from an EMBL/GenBank/DDBJ whole genome shotgun (WGS) entry which is preliminary data.</text>
</comment>
<keyword evidence="1" id="KW-1133">Transmembrane helix</keyword>
<evidence type="ECO:0000313" key="2">
    <source>
        <dbReference type="EMBL" id="TQL47650.1"/>
    </source>
</evidence>
<protein>
    <submittedName>
        <fullName evidence="2">Uncharacterized protein</fullName>
    </submittedName>
</protein>
<name>A0A542YHS3_9MICO</name>
<organism evidence="2 3">
    <name type="scientific">Homoserinimonas aerilata</name>
    <dbReference type="NCBI Taxonomy" id="1162970"/>
    <lineage>
        <taxon>Bacteria</taxon>
        <taxon>Bacillati</taxon>
        <taxon>Actinomycetota</taxon>
        <taxon>Actinomycetes</taxon>
        <taxon>Micrococcales</taxon>
        <taxon>Microbacteriaceae</taxon>
        <taxon>Homoserinimonas</taxon>
    </lineage>
</organism>
<sequence>MLHAAEETLPFFYYIPWFAWIAIIGAIVWGIVAIIGALGGRNKGVEEALKQNTAINEKLIERLDGIDGRLGAVEKTLNDIP</sequence>